<evidence type="ECO:0000313" key="5">
    <source>
        <dbReference type="Proteomes" id="UP000282759"/>
    </source>
</evidence>
<dbReference type="CDD" id="cd01185">
    <property type="entry name" value="INTN1_C_like"/>
    <property type="match status" value="1"/>
</dbReference>
<dbReference type="AlphaFoldDB" id="A0A437MXX1"/>
<dbReference type="EMBL" id="SACK01000001">
    <property type="protein sequence ID" value="RVU02507.1"/>
    <property type="molecule type" value="Genomic_DNA"/>
</dbReference>
<feature type="region of interest" description="Disordered" evidence="2">
    <location>
        <begin position="102"/>
        <end position="124"/>
    </location>
</feature>
<dbReference type="OrthoDB" id="1098628at2"/>
<evidence type="ECO:0000256" key="1">
    <source>
        <dbReference type="ARBA" id="ARBA00023172"/>
    </source>
</evidence>
<dbReference type="InterPro" id="IPR002104">
    <property type="entry name" value="Integrase_catalytic"/>
</dbReference>
<dbReference type="Gene3D" id="1.10.443.10">
    <property type="entry name" value="Intergrase catalytic core"/>
    <property type="match status" value="1"/>
</dbReference>
<organism evidence="4 5">
    <name type="scientific">Mucilaginibacter limnophilus</name>
    <dbReference type="NCBI Taxonomy" id="1932778"/>
    <lineage>
        <taxon>Bacteria</taxon>
        <taxon>Pseudomonadati</taxon>
        <taxon>Bacteroidota</taxon>
        <taxon>Sphingobacteriia</taxon>
        <taxon>Sphingobacteriales</taxon>
        <taxon>Sphingobacteriaceae</taxon>
        <taxon>Mucilaginibacter</taxon>
    </lineage>
</organism>
<dbReference type="PROSITE" id="PS51898">
    <property type="entry name" value="TYR_RECOMBINASE"/>
    <property type="match status" value="1"/>
</dbReference>
<evidence type="ECO:0000259" key="3">
    <source>
        <dbReference type="PROSITE" id="PS51898"/>
    </source>
</evidence>
<accession>A0A437MXX1</accession>
<name>A0A437MXX1_9SPHI</name>
<comment type="caution">
    <text evidence="4">The sequence shown here is derived from an EMBL/GenBank/DDBJ whole genome shotgun (WGS) entry which is preliminary data.</text>
</comment>
<evidence type="ECO:0000313" key="4">
    <source>
        <dbReference type="EMBL" id="RVU02507.1"/>
    </source>
</evidence>
<gene>
    <name evidence="4" type="ORF">EOD41_00780</name>
</gene>
<dbReference type="GO" id="GO:0006310">
    <property type="term" value="P:DNA recombination"/>
    <property type="evidence" value="ECO:0007669"/>
    <property type="project" value="UniProtKB-KW"/>
</dbReference>
<dbReference type="InterPro" id="IPR011010">
    <property type="entry name" value="DNA_brk_join_enz"/>
</dbReference>
<keyword evidence="1" id="KW-0233">DNA recombination</keyword>
<evidence type="ECO:0000256" key="2">
    <source>
        <dbReference type="SAM" id="MobiDB-lite"/>
    </source>
</evidence>
<keyword evidence="5" id="KW-1185">Reference proteome</keyword>
<dbReference type="Pfam" id="PF00589">
    <property type="entry name" value="Phage_integrase"/>
    <property type="match status" value="1"/>
</dbReference>
<reference evidence="4 5" key="1">
    <citation type="submission" date="2019-01" db="EMBL/GenBank/DDBJ databases">
        <authorList>
            <person name="Chen W.-M."/>
        </authorList>
    </citation>
    <scope>NUCLEOTIDE SEQUENCE [LARGE SCALE GENOMIC DNA]</scope>
    <source>
        <strain evidence="4 5">YBJ-36</strain>
    </source>
</reference>
<dbReference type="Proteomes" id="UP000282759">
    <property type="component" value="Unassembled WGS sequence"/>
</dbReference>
<dbReference type="InterPro" id="IPR013762">
    <property type="entry name" value="Integrase-like_cat_sf"/>
</dbReference>
<sequence length="124" mass="14026">MVNKYKDHPRSVSLGKIFPTITNQKTNVYLKEIAKIVGIKKKLTFGVARHTFATTITLANNVPIETVSKMMGHTKIATTQIYARVLLKKISEDMHVLREKLEPDAAKRKANRKANTNSHLKRVS</sequence>
<protein>
    <recommendedName>
        <fullName evidence="3">Tyr recombinase domain-containing protein</fullName>
    </recommendedName>
</protein>
<dbReference type="GO" id="GO:0003677">
    <property type="term" value="F:DNA binding"/>
    <property type="evidence" value="ECO:0007669"/>
    <property type="project" value="InterPro"/>
</dbReference>
<dbReference type="GO" id="GO:0015074">
    <property type="term" value="P:DNA integration"/>
    <property type="evidence" value="ECO:0007669"/>
    <property type="project" value="InterPro"/>
</dbReference>
<proteinExistence type="predicted"/>
<feature type="domain" description="Tyr recombinase" evidence="3">
    <location>
        <begin position="1"/>
        <end position="95"/>
    </location>
</feature>
<dbReference type="SUPFAM" id="SSF56349">
    <property type="entry name" value="DNA breaking-rejoining enzymes"/>
    <property type="match status" value="1"/>
</dbReference>